<dbReference type="Proteomes" id="UP000324897">
    <property type="component" value="Unassembled WGS sequence"/>
</dbReference>
<evidence type="ECO:0000313" key="2">
    <source>
        <dbReference type="EMBL" id="TVU05936.1"/>
    </source>
</evidence>
<dbReference type="PANTHER" id="PTHR33157">
    <property type="entry name" value="AUTONOMOUS TRANSPOSABLE ELEMENT EN-1 MOSAIC PROTEIN-RELATED"/>
    <property type="match status" value="1"/>
</dbReference>
<accession>A0A5J9T3H1</accession>
<dbReference type="AlphaFoldDB" id="A0A5J9T3H1"/>
<dbReference type="InterPro" id="IPR039266">
    <property type="entry name" value="EN-1/SPM"/>
</dbReference>
<feature type="compositionally biased region" description="Low complexity" evidence="1">
    <location>
        <begin position="97"/>
        <end position="112"/>
    </location>
</feature>
<dbReference type="EMBL" id="RWGY01000051">
    <property type="protein sequence ID" value="TVU05936.1"/>
    <property type="molecule type" value="Genomic_DNA"/>
</dbReference>
<organism evidence="2 3">
    <name type="scientific">Eragrostis curvula</name>
    <name type="common">weeping love grass</name>
    <dbReference type="NCBI Taxonomy" id="38414"/>
    <lineage>
        <taxon>Eukaryota</taxon>
        <taxon>Viridiplantae</taxon>
        <taxon>Streptophyta</taxon>
        <taxon>Embryophyta</taxon>
        <taxon>Tracheophyta</taxon>
        <taxon>Spermatophyta</taxon>
        <taxon>Magnoliopsida</taxon>
        <taxon>Liliopsida</taxon>
        <taxon>Poales</taxon>
        <taxon>Poaceae</taxon>
        <taxon>PACMAD clade</taxon>
        <taxon>Chloridoideae</taxon>
        <taxon>Eragrostideae</taxon>
        <taxon>Eragrostidinae</taxon>
        <taxon>Eragrostis</taxon>
    </lineage>
</organism>
<protein>
    <submittedName>
        <fullName evidence="2">Uncharacterized protein</fullName>
    </submittedName>
</protein>
<sequence length="536" mass="59206">LRIQHLAAPAFFLPHRTLSSPHSLTRSAQPPPLPHLALPAPLLHLVLPAPLLHLALPAPLLHLARPPARHRAADAAVARRAASRPRPAPDHLYCDDPTPAAAPHPSSTSASARLPLSPCRRHHRSPGDPFSSRPLPHLALPAPLLHLARPPARHRSAAAAAAGAPVLGVPPRRALNLGVPRRLRLRPGIDHRSAAPSPSWDVITPGDHDRPPNGILGILSRQWYPGVVQYKGKQEPALTWDHYKVAQDLPDSGGRCFAHKAERVMMELWDFFRCEPGMEEVAARVVNKVCQKLVPDMWYEARIQAVITYHAQVHKTTVNKTQARTMQLTRAQYLLVPPSWLATHHATWEFMARRWCDPEWWEQTHKAARERRLKMAGPAHHQGSQSLNQYAKKWVLGGTCGQPCGQFMAFALAHKGKAESEVNFNPEDPPPPSAYSNATVQSRISQYTAAARQVHGEDWDSSTHDLDGELVMRVGGGKKHGRYWIGDSTIDTASTPTLSQIRARSTDSAPPIRPRPTATQIQIEQVQVISASFDVH</sequence>
<keyword evidence="3" id="KW-1185">Reference proteome</keyword>
<dbReference type="PANTHER" id="PTHR33157:SF12">
    <property type="entry name" value="TRANSPOSASE TNP1_EN_SPM-LIKE DOMAIN-CONTAINING PROTEIN"/>
    <property type="match status" value="1"/>
</dbReference>
<name>A0A5J9T3H1_9POAL</name>
<gene>
    <name evidence="2" type="ORF">EJB05_49122</name>
</gene>
<dbReference type="GO" id="GO:0032196">
    <property type="term" value="P:transposition"/>
    <property type="evidence" value="ECO:0007669"/>
    <property type="project" value="InterPro"/>
</dbReference>
<feature type="region of interest" description="Disordered" evidence="1">
    <location>
        <begin position="72"/>
        <end position="135"/>
    </location>
</feature>
<proteinExistence type="predicted"/>
<dbReference type="OrthoDB" id="686875at2759"/>
<evidence type="ECO:0000313" key="3">
    <source>
        <dbReference type="Proteomes" id="UP000324897"/>
    </source>
</evidence>
<reference evidence="2 3" key="1">
    <citation type="journal article" date="2019" name="Sci. Rep.">
        <title>A high-quality genome of Eragrostis curvula grass provides insights into Poaceae evolution and supports new strategies to enhance forage quality.</title>
        <authorList>
            <person name="Carballo J."/>
            <person name="Santos B.A.C.M."/>
            <person name="Zappacosta D."/>
            <person name="Garbus I."/>
            <person name="Selva J.P."/>
            <person name="Gallo C.A."/>
            <person name="Diaz A."/>
            <person name="Albertini E."/>
            <person name="Caccamo M."/>
            <person name="Echenique V."/>
        </authorList>
    </citation>
    <scope>NUCLEOTIDE SEQUENCE [LARGE SCALE GENOMIC DNA]</scope>
    <source>
        <strain evidence="3">cv. Victoria</strain>
        <tissue evidence="2">Leaf</tissue>
    </source>
</reference>
<feature type="non-terminal residue" evidence="2">
    <location>
        <position position="1"/>
    </location>
</feature>
<evidence type="ECO:0000256" key="1">
    <source>
        <dbReference type="SAM" id="MobiDB-lite"/>
    </source>
</evidence>
<comment type="caution">
    <text evidence="2">The sequence shown here is derived from an EMBL/GenBank/DDBJ whole genome shotgun (WGS) entry which is preliminary data.</text>
</comment>